<dbReference type="RefSeq" id="WP_099462766.1">
    <property type="nucleotide sequence ID" value="NZ_LDWY01000095.1"/>
</dbReference>
<dbReference type="EMBL" id="LDWY01000095">
    <property type="protein sequence ID" value="PHY89418.1"/>
    <property type="molecule type" value="Genomic_DNA"/>
</dbReference>
<sequence>MKANFKKRKINEKIFLITLSYGGGLLVSACSTSQIHNVQTKGEISKEFLYANAKCGDSEEERYLQKQIINQLKIKNIYGRDLNIKCKILHFDEGNRFARYMVGFGAGAATTTIKIELENQQNEKIGEFEVSAEMKMGAFGGSALNTLEESAVKIVNFVEKNYIK</sequence>
<evidence type="ECO:0008006" key="3">
    <source>
        <dbReference type="Google" id="ProtNLM"/>
    </source>
</evidence>
<accession>A0A2G4QYS0</accession>
<dbReference type="OrthoDB" id="5363666at2"/>
<dbReference type="PROSITE" id="PS51257">
    <property type="entry name" value="PROKAR_LIPOPROTEIN"/>
    <property type="match status" value="1"/>
</dbReference>
<evidence type="ECO:0000313" key="1">
    <source>
        <dbReference type="EMBL" id="PHY89418.1"/>
    </source>
</evidence>
<reference evidence="2" key="1">
    <citation type="submission" date="2015-06" db="EMBL/GenBank/DDBJ databases">
        <authorList>
            <person name="Parisi A."/>
            <person name="Chiara M."/>
            <person name="Florio D."/>
            <person name="Miccolupo A."/>
            <person name="Manzari C."/>
            <person name="Mion D."/>
            <person name="Caruso M."/>
            <person name="D'erchia A.M."/>
            <person name="Zanoni R."/>
        </authorList>
    </citation>
    <scope>NUCLEOTIDE SEQUENCE [LARGE SCALE GENOMIC DNA]</scope>
    <source>
        <strain evidence="2">73/13</strain>
    </source>
</reference>
<dbReference type="AlphaFoldDB" id="A0A2G4QYS0"/>
<comment type="caution">
    <text evidence="1">The sequence shown here is derived from an EMBL/GenBank/DDBJ whole genome shotgun (WGS) entry which is preliminary data.</text>
</comment>
<protein>
    <recommendedName>
        <fullName evidence="3">DUF4410 domain-containing protein</fullName>
    </recommendedName>
</protein>
<evidence type="ECO:0000313" key="2">
    <source>
        <dbReference type="Proteomes" id="UP000237472"/>
    </source>
</evidence>
<name>A0A2G4QYS0_9BACT</name>
<dbReference type="InterPro" id="IPR025522">
    <property type="entry name" value="DUF4410"/>
</dbReference>
<organism evidence="1 2">
    <name type="scientific">Campylobacter vulpis</name>
    <dbReference type="NCBI Taxonomy" id="1655500"/>
    <lineage>
        <taxon>Bacteria</taxon>
        <taxon>Pseudomonadati</taxon>
        <taxon>Campylobacterota</taxon>
        <taxon>Epsilonproteobacteria</taxon>
        <taxon>Campylobacterales</taxon>
        <taxon>Campylobacteraceae</taxon>
        <taxon>Campylobacter</taxon>
    </lineage>
</organism>
<dbReference type="Pfam" id="PF14366">
    <property type="entry name" value="DUF4410"/>
    <property type="match status" value="1"/>
</dbReference>
<dbReference type="Proteomes" id="UP000237472">
    <property type="component" value="Unassembled WGS sequence"/>
</dbReference>
<proteinExistence type="predicted"/>
<gene>
    <name evidence="1" type="ORF">AA994_08120</name>
</gene>